<feature type="non-terminal residue" evidence="1">
    <location>
        <position position="1"/>
    </location>
</feature>
<evidence type="ECO:0000313" key="1">
    <source>
        <dbReference type="EMBL" id="KAK2029140.1"/>
    </source>
</evidence>
<gene>
    <name evidence="1" type="ORF">LX32DRAFT_589309</name>
</gene>
<name>A0AAD9HHR7_9PEZI</name>
<keyword evidence="2" id="KW-1185">Reference proteome</keyword>
<proteinExistence type="predicted"/>
<comment type="caution">
    <text evidence="1">The sequence shown here is derived from an EMBL/GenBank/DDBJ whole genome shotgun (WGS) entry which is preliminary data.</text>
</comment>
<sequence length="66" mass="7266">KIKLLEAKVTNTTSRKKKAVILDPNIKFIIIIELEASKVKSNIDKSAVLDLPSKAKSCIIIALKGY</sequence>
<dbReference type="Proteomes" id="UP001232148">
    <property type="component" value="Unassembled WGS sequence"/>
</dbReference>
<reference evidence="1" key="1">
    <citation type="submission" date="2021-06" db="EMBL/GenBank/DDBJ databases">
        <title>Comparative genomics, transcriptomics and evolutionary studies reveal genomic signatures of adaptation to plant cell wall in hemibiotrophic fungi.</title>
        <authorList>
            <consortium name="DOE Joint Genome Institute"/>
            <person name="Baroncelli R."/>
            <person name="Diaz J.F."/>
            <person name="Benocci T."/>
            <person name="Peng M."/>
            <person name="Battaglia E."/>
            <person name="Haridas S."/>
            <person name="Andreopoulos W."/>
            <person name="Labutti K."/>
            <person name="Pangilinan J."/>
            <person name="Floch G.L."/>
            <person name="Makela M.R."/>
            <person name="Henrissat B."/>
            <person name="Grigoriev I.V."/>
            <person name="Crouch J.A."/>
            <person name="De Vries R.P."/>
            <person name="Sukno S.A."/>
            <person name="Thon M.R."/>
        </authorList>
    </citation>
    <scope>NUCLEOTIDE SEQUENCE</scope>
    <source>
        <strain evidence="1">MAFF235873</strain>
    </source>
</reference>
<accession>A0AAD9HHR7</accession>
<protein>
    <submittedName>
        <fullName evidence="1">Uncharacterized protein</fullName>
    </submittedName>
</protein>
<dbReference type="EMBL" id="MU842868">
    <property type="protein sequence ID" value="KAK2029140.1"/>
    <property type="molecule type" value="Genomic_DNA"/>
</dbReference>
<evidence type="ECO:0000313" key="2">
    <source>
        <dbReference type="Proteomes" id="UP001232148"/>
    </source>
</evidence>
<dbReference type="AlphaFoldDB" id="A0AAD9HHR7"/>
<organism evidence="1 2">
    <name type="scientific">Colletotrichum zoysiae</name>
    <dbReference type="NCBI Taxonomy" id="1216348"/>
    <lineage>
        <taxon>Eukaryota</taxon>
        <taxon>Fungi</taxon>
        <taxon>Dikarya</taxon>
        <taxon>Ascomycota</taxon>
        <taxon>Pezizomycotina</taxon>
        <taxon>Sordariomycetes</taxon>
        <taxon>Hypocreomycetidae</taxon>
        <taxon>Glomerellales</taxon>
        <taxon>Glomerellaceae</taxon>
        <taxon>Colletotrichum</taxon>
        <taxon>Colletotrichum graminicola species complex</taxon>
    </lineage>
</organism>